<dbReference type="Proteomes" id="UP000887563">
    <property type="component" value="Unplaced"/>
</dbReference>
<dbReference type="WBParaSite" id="Minc3s00218g07822">
    <property type="protein sequence ID" value="Minc3s00218g07822"/>
    <property type="gene ID" value="Minc3s00218g07822"/>
</dbReference>
<evidence type="ECO:0000313" key="2">
    <source>
        <dbReference type="Proteomes" id="UP000887563"/>
    </source>
</evidence>
<reference evidence="3" key="1">
    <citation type="submission" date="2022-11" db="UniProtKB">
        <authorList>
            <consortium name="WormBaseParasite"/>
        </authorList>
    </citation>
    <scope>IDENTIFICATION</scope>
</reference>
<proteinExistence type="predicted"/>
<keyword evidence="1" id="KW-1133">Transmembrane helix</keyword>
<feature type="transmembrane region" description="Helical" evidence="1">
    <location>
        <begin position="12"/>
        <end position="34"/>
    </location>
</feature>
<dbReference type="AlphaFoldDB" id="A0A914L163"/>
<keyword evidence="2" id="KW-1185">Reference proteome</keyword>
<evidence type="ECO:0000256" key="1">
    <source>
        <dbReference type="SAM" id="Phobius"/>
    </source>
</evidence>
<accession>A0A914L163</accession>
<keyword evidence="1" id="KW-0812">Transmembrane</keyword>
<sequence length="211" mass="24767">MSLQNILHKKFVLIIIFIFLIILTLLNSNVVNWYEEGKARSLTGSFANSGSNDTITIVLKLMKLGIVEGYAIRRIKMFNDRVYLDRYRRSYWFGDRYYALDNKYFLETRETCAYRMRDEERKDLEYEEQPSEPILDIIYQCQRYVQHCCGLDCCNIFCSKVLPNSIKNNNTSTSHVFTTVITNTLNDRSSTRITNCKTFPSNSSEECYVEP</sequence>
<evidence type="ECO:0000313" key="3">
    <source>
        <dbReference type="WBParaSite" id="Minc3s00218g07822"/>
    </source>
</evidence>
<name>A0A914L163_MELIC</name>
<protein>
    <submittedName>
        <fullName evidence="3">CX domain-containing protein</fullName>
    </submittedName>
</protein>
<organism evidence="2 3">
    <name type="scientific">Meloidogyne incognita</name>
    <name type="common">Southern root-knot nematode worm</name>
    <name type="synonym">Oxyuris incognita</name>
    <dbReference type="NCBI Taxonomy" id="6306"/>
    <lineage>
        <taxon>Eukaryota</taxon>
        <taxon>Metazoa</taxon>
        <taxon>Ecdysozoa</taxon>
        <taxon>Nematoda</taxon>
        <taxon>Chromadorea</taxon>
        <taxon>Rhabditida</taxon>
        <taxon>Tylenchina</taxon>
        <taxon>Tylenchomorpha</taxon>
        <taxon>Tylenchoidea</taxon>
        <taxon>Meloidogynidae</taxon>
        <taxon>Meloidogyninae</taxon>
        <taxon>Meloidogyne</taxon>
        <taxon>Meloidogyne incognita group</taxon>
    </lineage>
</organism>
<keyword evidence="1" id="KW-0472">Membrane</keyword>